<organism evidence="2">
    <name type="scientific">Paenibacillus sp. BIHB 4019</name>
    <dbReference type="NCBI Taxonomy" id="1870819"/>
    <lineage>
        <taxon>Bacteria</taxon>
        <taxon>Bacillati</taxon>
        <taxon>Bacillota</taxon>
        <taxon>Bacilli</taxon>
        <taxon>Bacillales</taxon>
        <taxon>Paenibacillaceae</taxon>
        <taxon>Paenibacillus</taxon>
    </lineage>
</organism>
<dbReference type="RefSeq" id="WP_172455552.1">
    <property type="nucleotide sequence ID" value="NZ_CP016808.1"/>
</dbReference>
<feature type="domain" description="DUF1330" evidence="1">
    <location>
        <begin position="2"/>
        <end position="95"/>
    </location>
</feature>
<dbReference type="EMBL" id="CP016808">
    <property type="protein sequence ID" value="ANY70822.1"/>
    <property type="molecule type" value="Genomic_DNA"/>
</dbReference>
<proteinExistence type="predicted"/>
<dbReference type="Pfam" id="PF07045">
    <property type="entry name" value="DUF1330"/>
    <property type="match status" value="1"/>
</dbReference>
<protein>
    <recommendedName>
        <fullName evidence="1">DUF1330 domain-containing protein</fullName>
    </recommendedName>
</protein>
<dbReference type="PANTHER" id="PTHR41521:SF4">
    <property type="entry name" value="BLR0684 PROTEIN"/>
    <property type="match status" value="1"/>
</dbReference>
<dbReference type="Gene3D" id="3.30.70.100">
    <property type="match status" value="1"/>
</dbReference>
<dbReference type="InterPro" id="IPR010753">
    <property type="entry name" value="DUF1330"/>
</dbReference>
<dbReference type="AlphaFoldDB" id="A0A1B2DSX5"/>
<dbReference type="PANTHER" id="PTHR41521">
    <property type="match status" value="1"/>
</dbReference>
<accession>A0A1B2DSX5</accession>
<evidence type="ECO:0000259" key="1">
    <source>
        <dbReference type="Pfam" id="PF07045"/>
    </source>
</evidence>
<reference evidence="2" key="1">
    <citation type="submission" date="2016-08" db="EMBL/GenBank/DDBJ databases">
        <title>Complete Genome Seqeunce of Paenibacillus sp. BIHB 4019 from tea rhizoplane.</title>
        <authorList>
            <person name="Thakur R."/>
            <person name="Swarnkar M.K."/>
            <person name="Gulati A."/>
        </authorList>
    </citation>
    <scope>NUCLEOTIDE SEQUENCE [LARGE SCALE GENOMIC DNA]</scope>
    <source>
        <strain evidence="2">BIHB4019</strain>
    </source>
</reference>
<dbReference type="InterPro" id="IPR011008">
    <property type="entry name" value="Dimeric_a/b-barrel"/>
</dbReference>
<dbReference type="SUPFAM" id="SSF54909">
    <property type="entry name" value="Dimeric alpha+beta barrel"/>
    <property type="match status" value="1"/>
</dbReference>
<sequence length="95" mass="10779">MSAYLVIDIDISNPANFKEYENQIFAVIAHFGGRPIVQDSSVTTMEGDWQPKRLVILEFPDKPSIEAFYNSKMYEPLKKIRWANSTGKAIVVEGL</sequence>
<evidence type="ECO:0000313" key="2">
    <source>
        <dbReference type="EMBL" id="ANY70822.1"/>
    </source>
</evidence>
<name>A0A1B2DSX5_9BACL</name>
<gene>
    <name evidence="2" type="ORF">BBD42_18465</name>
</gene>